<evidence type="ECO:0000256" key="2">
    <source>
        <dbReference type="ARBA" id="ARBA00023015"/>
    </source>
</evidence>
<dbReference type="SMART" id="SM00422">
    <property type="entry name" value="HTH_MERR"/>
    <property type="match status" value="1"/>
</dbReference>
<evidence type="ECO:0000256" key="4">
    <source>
        <dbReference type="ARBA" id="ARBA00023163"/>
    </source>
</evidence>
<keyword evidence="4" id="KW-0804">Transcription</keyword>
<dbReference type="InterPro" id="IPR000551">
    <property type="entry name" value="MerR-type_HTH_dom"/>
</dbReference>
<dbReference type="InterPro" id="IPR009061">
    <property type="entry name" value="DNA-bd_dom_put_sf"/>
</dbReference>
<evidence type="ECO:0000256" key="3">
    <source>
        <dbReference type="ARBA" id="ARBA00023125"/>
    </source>
</evidence>
<keyword evidence="7" id="KW-1185">Reference proteome</keyword>
<keyword evidence="3" id="KW-0238">DNA-binding</keyword>
<dbReference type="Proteomes" id="UP001623384">
    <property type="component" value="Chromosome"/>
</dbReference>
<reference evidence="6 7" key="1">
    <citation type="submission" date="2024-03" db="EMBL/GenBank/DDBJ databases">
        <title>Rhodococcus navarretei sp. nov. and Pseudarthrobacter quantumdoti sp. nov., two new species with the ability to biosynthesize Quantum Dots isolated from soil samples at Union Glacier, Antarctica.</title>
        <authorList>
            <person name="Vargas M."/>
        </authorList>
    </citation>
    <scope>NUCLEOTIDE SEQUENCE [LARGE SCALE GENOMIC DNA]</scope>
    <source>
        <strain evidence="6 7">RC-2-3</strain>
    </source>
</reference>
<sequence>MDATDATPAPDWSIQDVARFAGTTSRTLRHYDEIGLLKPSRVGSNGYRYYDGATLLQLQRILLLRELGLGLPAIAEVFRQQTDAVQALTRHLEWLAQEQERLTRQMASVRQTIETVKGGGDMVAEKMFDGFDHTQYKDEVEGRWGKDAYAKSDAWWRGLGAAGQQEWKSGAAKLGSDWIAAAGSGVSPVSPDAQDLARRHVEWLESIPGTPAAEDGGGIKGYVVGLAEMYVADARFAANYGGGPGARFVRDALLAYAEEHL</sequence>
<protein>
    <submittedName>
        <fullName evidence="6">MerR family transcriptional regulator</fullName>
    </submittedName>
</protein>
<evidence type="ECO:0000313" key="6">
    <source>
        <dbReference type="EMBL" id="WXK92556.1"/>
    </source>
</evidence>
<evidence type="ECO:0000313" key="7">
    <source>
        <dbReference type="Proteomes" id="UP001623384"/>
    </source>
</evidence>
<accession>A0ABZ2R326</accession>
<dbReference type="SUPFAM" id="SSF46955">
    <property type="entry name" value="Putative DNA-binding domain"/>
    <property type="match status" value="1"/>
</dbReference>
<gene>
    <name evidence="6" type="ORF">WHH00_16020</name>
</gene>
<dbReference type="SUPFAM" id="SSF89082">
    <property type="entry name" value="Antibiotic binding domain of TipA-like multidrug resistance regulators"/>
    <property type="match status" value="1"/>
</dbReference>
<dbReference type="PROSITE" id="PS50937">
    <property type="entry name" value="HTH_MERR_2"/>
    <property type="match status" value="1"/>
</dbReference>
<evidence type="ECO:0000259" key="5">
    <source>
        <dbReference type="PROSITE" id="PS50937"/>
    </source>
</evidence>
<evidence type="ECO:0000256" key="1">
    <source>
        <dbReference type="ARBA" id="ARBA00022491"/>
    </source>
</evidence>
<dbReference type="InterPro" id="IPR036244">
    <property type="entry name" value="TipA-like_antibiotic-bd"/>
</dbReference>
<dbReference type="RefSeq" id="WP_406634309.1">
    <property type="nucleotide sequence ID" value="NZ_CP148033.1"/>
</dbReference>
<proteinExistence type="predicted"/>
<name>A0ABZ2R326_9MICC</name>
<organism evidence="6 7">
    <name type="scientific">Pseudarthrobacter quantipunctorum</name>
    <dbReference type="NCBI Taxonomy" id="3128980"/>
    <lineage>
        <taxon>Bacteria</taxon>
        <taxon>Bacillati</taxon>
        <taxon>Actinomycetota</taxon>
        <taxon>Actinomycetes</taxon>
        <taxon>Micrococcales</taxon>
        <taxon>Micrococcaceae</taxon>
        <taxon>Pseudarthrobacter</taxon>
    </lineage>
</organism>
<dbReference type="Gene3D" id="1.10.490.50">
    <property type="entry name" value="Antibiotic binding domain of TipA-like multidrug resistance regulators"/>
    <property type="match status" value="1"/>
</dbReference>
<keyword evidence="2" id="KW-0805">Transcription regulation</keyword>
<feature type="domain" description="HTH merR-type" evidence="5">
    <location>
        <begin position="11"/>
        <end position="80"/>
    </location>
</feature>
<keyword evidence="1" id="KW-0678">Repressor</keyword>
<dbReference type="PANTHER" id="PTHR30204:SF69">
    <property type="entry name" value="MERR-FAMILY TRANSCRIPTIONAL REGULATOR"/>
    <property type="match status" value="1"/>
</dbReference>
<dbReference type="EMBL" id="CP148033">
    <property type="protein sequence ID" value="WXK92556.1"/>
    <property type="molecule type" value="Genomic_DNA"/>
</dbReference>
<dbReference type="InterPro" id="IPR047057">
    <property type="entry name" value="MerR_fam"/>
</dbReference>
<dbReference type="Pfam" id="PF07739">
    <property type="entry name" value="TipAS"/>
    <property type="match status" value="1"/>
</dbReference>
<dbReference type="Gene3D" id="1.10.1660.10">
    <property type="match status" value="1"/>
</dbReference>
<dbReference type="Pfam" id="PF13411">
    <property type="entry name" value="MerR_1"/>
    <property type="match status" value="1"/>
</dbReference>
<dbReference type="CDD" id="cd01106">
    <property type="entry name" value="HTH_TipAL-Mta"/>
    <property type="match status" value="1"/>
</dbReference>
<dbReference type="PANTHER" id="PTHR30204">
    <property type="entry name" value="REDOX-CYCLING DRUG-SENSING TRANSCRIPTIONAL ACTIVATOR SOXR"/>
    <property type="match status" value="1"/>
</dbReference>
<dbReference type="InterPro" id="IPR012925">
    <property type="entry name" value="TipAS_dom"/>
</dbReference>